<sequence>MEVITLDLEVGSEFRKGDGAWSAIEKVLAEKPLNKGAFRTIIWNNGRRRMFLRLEMLGFNIFN</sequence>
<protein>
    <submittedName>
        <fullName evidence="1">Uncharacterized protein</fullName>
    </submittedName>
</protein>
<evidence type="ECO:0000313" key="1">
    <source>
        <dbReference type="EMBL" id="OMO87971.1"/>
    </source>
</evidence>
<proteinExistence type="predicted"/>
<accession>A0A1R3IZG9</accession>
<dbReference type="AlphaFoldDB" id="A0A1R3IZG9"/>
<keyword evidence="2" id="KW-1185">Reference proteome</keyword>
<gene>
    <name evidence="1" type="ORF">COLO4_20512</name>
</gene>
<reference evidence="2" key="1">
    <citation type="submission" date="2013-09" db="EMBL/GenBank/DDBJ databases">
        <title>Corchorus olitorius genome sequencing.</title>
        <authorList>
            <person name="Alam M."/>
            <person name="Haque M.S."/>
            <person name="Islam M.S."/>
            <person name="Emdad E.M."/>
            <person name="Islam M.M."/>
            <person name="Ahmed B."/>
            <person name="Halim A."/>
            <person name="Hossen Q.M.M."/>
            <person name="Hossain M.Z."/>
            <person name="Ahmed R."/>
            <person name="Khan M.M."/>
            <person name="Islam R."/>
            <person name="Rashid M.M."/>
            <person name="Khan S.A."/>
            <person name="Rahman M.S."/>
            <person name="Alam M."/>
            <person name="Yahiya A.S."/>
            <person name="Khan M.S."/>
            <person name="Azam M.S."/>
            <person name="Haque T."/>
            <person name="Lashkar M.Z.H."/>
            <person name="Akhand A.I."/>
            <person name="Morshed G."/>
            <person name="Roy S."/>
            <person name="Uddin K.S."/>
            <person name="Rabeya T."/>
            <person name="Hossain A.S."/>
            <person name="Chowdhury A."/>
            <person name="Snigdha A.R."/>
            <person name="Mortoza M.S."/>
            <person name="Matin S.A."/>
            <person name="Hoque S.M.E."/>
            <person name="Islam M.K."/>
            <person name="Roy D.K."/>
            <person name="Haider R."/>
            <person name="Moosa M.M."/>
            <person name="Elias S.M."/>
            <person name="Hasan A.M."/>
            <person name="Jahan S."/>
            <person name="Shafiuddin M."/>
            <person name="Mahmood N."/>
            <person name="Shommy N.S."/>
        </authorList>
    </citation>
    <scope>NUCLEOTIDE SEQUENCE [LARGE SCALE GENOMIC DNA]</scope>
    <source>
        <strain evidence="2">cv. O-4</strain>
    </source>
</reference>
<organism evidence="1 2">
    <name type="scientific">Corchorus olitorius</name>
    <dbReference type="NCBI Taxonomy" id="93759"/>
    <lineage>
        <taxon>Eukaryota</taxon>
        <taxon>Viridiplantae</taxon>
        <taxon>Streptophyta</taxon>
        <taxon>Embryophyta</taxon>
        <taxon>Tracheophyta</taxon>
        <taxon>Spermatophyta</taxon>
        <taxon>Magnoliopsida</taxon>
        <taxon>eudicotyledons</taxon>
        <taxon>Gunneridae</taxon>
        <taxon>Pentapetalae</taxon>
        <taxon>rosids</taxon>
        <taxon>malvids</taxon>
        <taxon>Malvales</taxon>
        <taxon>Malvaceae</taxon>
        <taxon>Grewioideae</taxon>
        <taxon>Apeibeae</taxon>
        <taxon>Corchorus</taxon>
    </lineage>
</organism>
<dbReference type="EMBL" id="AWUE01017213">
    <property type="protein sequence ID" value="OMO87971.1"/>
    <property type="molecule type" value="Genomic_DNA"/>
</dbReference>
<name>A0A1R3IZG9_9ROSI</name>
<dbReference type="Proteomes" id="UP000187203">
    <property type="component" value="Unassembled WGS sequence"/>
</dbReference>
<evidence type="ECO:0000313" key="2">
    <source>
        <dbReference type="Proteomes" id="UP000187203"/>
    </source>
</evidence>
<comment type="caution">
    <text evidence="1">The sequence shown here is derived from an EMBL/GenBank/DDBJ whole genome shotgun (WGS) entry which is preliminary data.</text>
</comment>